<keyword evidence="2" id="KW-1185">Reference proteome</keyword>
<dbReference type="PANTHER" id="PTHR45749">
    <property type="match status" value="1"/>
</dbReference>
<sequence length="228" mass="25290">MSQEDTANFVKIMERNATPVDQQISEACAEAIENNRRKLVPILSSILFCDSHDISLRGKKNDSGNFKDLLDFRVEAGDSILHEQLKSGIGNAKYTFEKLQNELIELSEKILRETLVEKVHSSAGFSILADKSCDISGIFPWGFDISIKKIFFGMMPITDQSAEVIANKILNACTQFALDMEKCIGQGYDGCSTMAGKEGGVQALIKNKFPKATFVHCSSHRLNLVVNY</sequence>
<name>A0ABQ9H9Y9_9NEOP</name>
<evidence type="ECO:0000313" key="2">
    <source>
        <dbReference type="Proteomes" id="UP001159363"/>
    </source>
</evidence>
<organism evidence="1 2">
    <name type="scientific">Dryococelus australis</name>
    <dbReference type="NCBI Taxonomy" id="614101"/>
    <lineage>
        <taxon>Eukaryota</taxon>
        <taxon>Metazoa</taxon>
        <taxon>Ecdysozoa</taxon>
        <taxon>Arthropoda</taxon>
        <taxon>Hexapoda</taxon>
        <taxon>Insecta</taxon>
        <taxon>Pterygota</taxon>
        <taxon>Neoptera</taxon>
        <taxon>Polyneoptera</taxon>
        <taxon>Phasmatodea</taxon>
        <taxon>Verophasmatodea</taxon>
        <taxon>Anareolatae</taxon>
        <taxon>Phasmatidae</taxon>
        <taxon>Eurycanthinae</taxon>
        <taxon>Dryococelus</taxon>
    </lineage>
</organism>
<reference evidence="1 2" key="1">
    <citation type="submission" date="2023-02" db="EMBL/GenBank/DDBJ databases">
        <title>LHISI_Scaffold_Assembly.</title>
        <authorList>
            <person name="Stuart O.P."/>
            <person name="Cleave R."/>
            <person name="Magrath M.J.L."/>
            <person name="Mikheyev A.S."/>
        </authorList>
    </citation>
    <scope>NUCLEOTIDE SEQUENCE [LARGE SCALE GENOMIC DNA]</scope>
    <source>
        <strain evidence="1">Daus_M_001</strain>
        <tissue evidence="1">Leg muscle</tissue>
    </source>
</reference>
<dbReference type="PANTHER" id="PTHR45749:SF21">
    <property type="entry name" value="DUF4371 DOMAIN-CONTAINING PROTEIN"/>
    <property type="match status" value="1"/>
</dbReference>
<accession>A0ABQ9H9Y9</accession>
<evidence type="ECO:0008006" key="3">
    <source>
        <dbReference type="Google" id="ProtNLM"/>
    </source>
</evidence>
<comment type="caution">
    <text evidence="1">The sequence shown here is derived from an EMBL/GenBank/DDBJ whole genome shotgun (WGS) entry which is preliminary data.</text>
</comment>
<proteinExistence type="predicted"/>
<dbReference type="EMBL" id="JARBHB010000006">
    <property type="protein sequence ID" value="KAJ8881132.1"/>
    <property type="molecule type" value="Genomic_DNA"/>
</dbReference>
<dbReference type="Proteomes" id="UP001159363">
    <property type="component" value="Chromosome 5"/>
</dbReference>
<protein>
    <recommendedName>
        <fullName evidence="3">DUF4371 domain-containing protein</fullName>
    </recommendedName>
</protein>
<evidence type="ECO:0000313" key="1">
    <source>
        <dbReference type="EMBL" id="KAJ8881132.1"/>
    </source>
</evidence>
<gene>
    <name evidence="1" type="ORF">PR048_017605</name>
</gene>